<keyword evidence="3" id="KW-1185">Reference proteome</keyword>
<sequence>MGAYEIYGFFLVILIYSQLFRIIKTKEIDYVYAIIPILLGFILFYTSIFNFIRLYTCLSGCCSVYIVYSNFY</sequence>
<name>A0A7W8IMI6_9BACL</name>
<protein>
    <submittedName>
        <fullName evidence="2">Tryptophan-rich sensory protein</fullName>
    </submittedName>
</protein>
<dbReference type="EMBL" id="JACHEP010000001">
    <property type="protein sequence ID" value="MBB5323255.1"/>
    <property type="molecule type" value="Genomic_DNA"/>
</dbReference>
<proteinExistence type="predicted"/>
<evidence type="ECO:0000313" key="3">
    <source>
        <dbReference type="Proteomes" id="UP000520011"/>
    </source>
</evidence>
<feature type="transmembrane region" description="Helical" evidence="1">
    <location>
        <begin position="30"/>
        <end position="52"/>
    </location>
</feature>
<feature type="transmembrane region" description="Helical" evidence="1">
    <location>
        <begin position="6"/>
        <end position="23"/>
    </location>
</feature>
<evidence type="ECO:0000256" key="1">
    <source>
        <dbReference type="SAM" id="Phobius"/>
    </source>
</evidence>
<gene>
    <name evidence="2" type="ORF">HNQ34_000332</name>
</gene>
<keyword evidence="1" id="KW-1133">Transmembrane helix</keyword>
<evidence type="ECO:0000313" key="2">
    <source>
        <dbReference type="EMBL" id="MBB5323255.1"/>
    </source>
</evidence>
<dbReference type="AlphaFoldDB" id="A0A7W8IMI6"/>
<organism evidence="2 3">
    <name type="scientific">Anoxybacteroides tepidamans</name>
    <dbReference type="NCBI Taxonomy" id="265948"/>
    <lineage>
        <taxon>Bacteria</taxon>
        <taxon>Bacillati</taxon>
        <taxon>Bacillota</taxon>
        <taxon>Bacilli</taxon>
        <taxon>Bacillales</taxon>
        <taxon>Anoxybacillaceae</taxon>
        <taxon>Anoxybacteroides</taxon>
    </lineage>
</organism>
<comment type="caution">
    <text evidence="2">The sequence shown here is derived from an EMBL/GenBank/DDBJ whole genome shotgun (WGS) entry which is preliminary data.</text>
</comment>
<dbReference type="Proteomes" id="UP000520011">
    <property type="component" value="Unassembled WGS sequence"/>
</dbReference>
<keyword evidence="1" id="KW-0472">Membrane</keyword>
<accession>A0A7W8IMI6</accession>
<reference evidence="2 3" key="1">
    <citation type="submission" date="2020-08" db="EMBL/GenBank/DDBJ databases">
        <title>Genomic Encyclopedia of Type Strains, Phase IV (KMG-IV): sequencing the most valuable type-strain genomes for metagenomic binning, comparative biology and taxonomic classification.</title>
        <authorList>
            <person name="Goeker M."/>
        </authorList>
    </citation>
    <scope>NUCLEOTIDE SEQUENCE [LARGE SCALE GENOMIC DNA]</scope>
    <source>
        <strain evidence="2 3">DSM 16325</strain>
    </source>
</reference>
<keyword evidence="1" id="KW-0812">Transmembrane</keyword>